<gene>
    <name evidence="2" type="ORF">HME9304_02729</name>
</gene>
<accession>A0A2Z4LVB9</accession>
<evidence type="ECO:0000313" key="3">
    <source>
        <dbReference type="Proteomes" id="UP000248536"/>
    </source>
</evidence>
<dbReference type="RefSeq" id="WP_112379063.1">
    <property type="nucleotide sequence ID" value="NZ_CP030104.1"/>
</dbReference>
<protein>
    <recommendedName>
        <fullName evidence="4">Type II secretion system protein</fullName>
    </recommendedName>
</protein>
<reference evidence="2 3" key="1">
    <citation type="submission" date="2018-06" db="EMBL/GenBank/DDBJ databases">
        <title>Spongiibacterium sp. HME9304 Genome sequencing and assembly.</title>
        <authorList>
            <person name="Kang H."/>
            <person name="Kim H."/>
            <person name="Joh K."/>
        </authorList>
    </citation>
    <scope>NUCLEOTIDE SEQUENCE [LARGE SCALE GENOMIC DNA]</scope>
    <source>
        <strain evidence="2 3">HME9304</strain>
    </source>
</reference>
<organism evidence="2 3">
    <name type="scientific">Flagellimonas maritima</name>
    <dbReference type="NCBI Taxonomy" id="1383885"/>
    <lineage>
        <taxon>Bacteria</taxon>
        <taxon>Pseudomonadati</taxon>
        <taxon>Bacteroidota</taxon>
        <taxon>Flavobacteriia</taxon>
        <taxon>Flavobacteriales</taxon>
        <taxon>Flavobacteriaceae</taxon>
        <taxon>Flagellimonas</taxon>
    </lineage>
</organism>
<sequence>METLVATVLIVIVFMVASMVLNSLFVGSFLHNENQVREELLQLQYQYQYGKLEIPYNDEVGAWNIAVKKEDWDTFNNIIFSASHNESNAKITFEVLDELD</sequence>
<dbReference type="AlphaFoldDB" id="A0A2Z4LVB9"/>
<keyword evidence="1" id="KW-0472">Membrane</keyword>
<keyword evidence="1" id="KW-1133">Transmembrane helix</keyword>
<feature type="transmembrane region" description="Helical" evidence="1">
    <location>
        <begin position="6"/>
        <end position="30"/>
    </location>
</feature>
<keyword evidence="1" id="KW-0812">Transmembrane</keyword>
<proteinExistence type="predicted"/>
<evidence type="ECO:0000313" key="2">
    <source>
        <dbReference type="EMBL" id="AWX45702.1"/>
    </source>
</evidence>
<keyword evidence="3" id="KW-1185">Reference proteome</keyword>
<dbReference type="Proteomes" id="UP000248536">
    <property type="component" value="Chromosome"/>
</dbReference>
<dbReference type="EMBL" id="CP030104">
    <property type="protein sequence ID" value="AWX45702.1"/>
    <property type="molecule type" value="Genomic_DNA"/>
</dbReference>
<dbReference type="KEGG" id="spon:HME9304_02729"/>
<evidence type="ECO:0000256" key="1">
    <source>
        <dbReference type="SAM" id="Phobius"/>
    </source>
</evidence>
<evidence type="ECO:0008006" key="4">
    <source>
        <dbReference type="Google" id="ProtNLM"/>
    </source>
</evidence>
<name>A0A2Z4LVB9_9FLAO</name>